<evidence type="ECO:0000256" key="2">
    <source>
        <dbReference type="SAM" id="SignalP"/>
    </source>
</evidence>
<reference evidence="4 5" key="1">
    <citation type="submission" date="2012-09" db="EMBL/GenBank/DDBJ databases">
        <title>Draft Genome Sequences of 6 Strains from Genus Thauera.</title>
        <authorList>
            <person name="Liu B."/>
            <person name="Shapleigh J.P."/>
            <person name="Frostegard A.H."/>
        </authorList>
    </citation>
    <scope>NUCLEOTIDE SEQUENCE [LARGE SCALE GENOMIC DNA]</scope>
    <source>
        <strain evidence="4 5">B4P</strain>
    </source>
</reference>
<name>N6ZRQ1_9RHOO</name>
<evidence type="ECO:0000259" key="3">
    <source>
        <dbReference type="Pfam" id="PF01464"/>
    </source>
</evidence>
<dbReference type="Proteomes" id="UP000013047">
    <property type="component" value="Unassembled WGS sequence"/>
</dbReference>
<feature type="signal peptide" evidence="2">
    <location>
        <begin position="1"/>
        <end position="43"/>
    </location>
</feature>
<dbReference type="InterPro" id="IPR023346">
    <property type="entry name" value="Lysozyme-like_dom_sf"/>
</dbReference>
<dbReference type="EMBL" id="AMXF01000070">
    <property type="protein sequence ID" value="ENO96993.1"/>
    <property type="molecule type" value="Genomic_DNA"/>
</dbReference>
<comment type="caution">
    <text evidence="4">The sequence shown here is derived from an EMBL/GenBank/DDBJ whole genome shotgun (WGS) entry which is preliminary data.</text>
</comment>
<dbReference type="InterPro" id="IPR008258">
    <property type="entry name" value="Transglycosylase_SLT_dom_1"/>
</dbReference>
<keyword evidence="5" id="KW-1185">Reference proteome</keyword>
<feature type="chain" id="PRO_5004128924" evidence="2">
    <location>
        <begin position="44"/>
        <end position="325"/>
    </location>
</feature>
<dbReference type="AlphaFoldDB" id="N6ZRQ1"/>
<keyword evidence="2" id="KW-0732">Signal</keyword>
<gene>
    <name evidence="4" type="ORF">C667_11136</name>
</gene>
<dbReference type="CDD" id="cd00254">
    <property type="entry name" value="LT-like"/>
    <property type="match status" value="1"/>
</dbReference>
<proteinExistence type="inferred from homology"/>
<dbReference type="RefSeq" id="WP_004363185.1">
    <property type="nucleotide sequence ID" value="NZ_AMXF01000070.1"/>
</dbReference>
<dbReference type="Pfam" id="PF08238">
    <property type="entry name" value="Sel1"/>
    <property type="match status" value="2"/>
</dbReference>
<dbReference type="SUPFAM" id="SSF81901">
    <property type="entry name" value="HCP-like"/>
    <property type="match status" value="1"/>
</dbReference>
<dbReference type="GO" id="GO:0016020">
    <property type="term" value="C:membrane"/>
    <property type="evidence" value="ECO:0007669"/>
    <property type="project" value="InterPro"/>
</dbReference>
<comment type="similarity">
    <text evidence="1">Belongs to the transglycosylase Slt family.</text>
</comment>
<evidence type="ECO:0000313" key="4">
    <source>
        <dbReference type="EMBL" id="ENO96993.1"/>
    </source>
</evidence>
<dbReference type="SUPFAM" id="SSF53955">
    <property type="entry name" value="Lysozyme-like"/>
    <property type="match status" value="1"/>
</dbReference>
<evidence type="ECO:0000313" key="5">
    <source>
        <dbReference type="Proteomes" id="UP000013047"/>
    </source>
</evidence>
<accession>N6ZRQ1</accession>
<evidence type="ECO:0000256" key="1">
    <source>
        <dbReference type="ARBA" id="ARBA00007734"/>
    </source>
</evidence>
<dbReference type="PANTHER" id="PTHR37423">
    <property type="entry name" value="SOLUBLE LYTIC MUREIN TRANSGLYCOSYLASE-RELATED"/>
    <property type="match status" value="1"/>
</dbReference>
<organism evidence="4 5">
    <name type="scientific">Thauera phenylacetica B4P</name>
    <dbReference type="NCBI Taxonomy" id="1234382"/>
    <lineage>
        <taxon>Bacteria</taxon>
        <taxon>Pseudomonadati</taxon>
        <taxon>Pseudomonadota</taxon>
        <taxon>Betaproteobacteria</taxon>
        <taxon>Rhodocyclales</taxon>
        <taxon>Zoogloeaceae</taxon>
        <taxon>Thauera</taxon>
    </lineage>
</organism>
<dbReference type="Gene3D" id="1.10.530.10">
    <property type="match status" value="1"/>
</dbReference>
<protein>
    <submittedName>
        <fullName evidence="4">Lytic transglycosylase</fullName>
    </submittedName>
</protein>
<dbReference type="InterPro" id="IPR000189">
    <property type="entry name" value="Transglyc_AS"/>
</dbReference>
<dbReference type="InterPro" id="IPR011990">
    <property type="entry name" value="TPR-like_helical_dom_sf"/>
</dbReference>
<dbReference type="InterPro" id="IPR006597">
    <property type="entry name" value="Sel1-like"/>
</dbReference>
<dbReference type="SMART" id="SM00671">
    <property type="entry name" value="SEL1"/>
    <property type="match status" value="2"/>
</dbReference>
<feature type="domain" description="Transglycosylase SLT" evidence="3">
    <location>
        <begin position="181"/>
        <end position="277"/>
    </location>
</feature>
<dbReference type="Pfam" id="PF01464">
    <property type="entry name" value="SLT"/>
    <property type="match status" value="1"/>
</dbReference>
<dbReference type="GO" id="GO:0000270">
    <property type="term" value="P:peptidoglycan metabolic process"/>
    <property type="evidence" value="ECO:0007669"/>
    <property type="project" value="InterPro"/>
</dbReference>
<dbReference type="Gene3D" id="1.25.40.10">
    <property type="entry name" value="Tetratricopeptide repeat domain"/>
    <property type="match status" value="1"/>
</dbReference>
<dbReference type="GO" id="GO:0008933">
    <property type="term" value="F:peptidoglycan lytic transglycosylase activity"/>
    <property type="evidence" value="ECO:0007669"/>
    <property type="project" value="InterPro"/>
</dbReference>
<sequence>MNTRKNRTSLAGRTARLALRWAARARSVLAVALAMAWSLPAAAGEAAFERALAEQARYLSSEALAYEHGEGVPRDQPYAALLYCESARLGDTEGMYALGWMYANGRGVERNDAYAGTLFAMAAAKGDEHAQRMLRYTGEYTGDVPDCLHTPSSQIVQRWPVEALIARLPAARQAVARMLAELAPKYGVRPEFALAIGLTESALNPQALSPKNAMGVMQLIPATAERFNVGKPYDPEQNIRGGLAYLRWLLAYFEGDIALAAAGYNAGEGAVDRYRGVPPYRETRAYVERILRHVGQDRHPYDGRVVAPSPMLRKLRLALEQEHES</sequence>
<dbReference type="PROSITE" id="PS00922">
    <property type="entry name" value="TRANSGLYCOSYLASE"/>
    <property type="match status" value="1"/>
</dbReference>
<dbReference type="PANTHER" id="PTHR37423:SF2">
    <property type="entry name" value="MEMBRANE-BOUND LYTIC MUREIN TRANSGLYCOSYLASE C"/>
    <property type="match status" value="1"/>
</dbReference>